<proteinExistence type="predicted"/>
<comment type="caution">
    <text evidence="1">The sequence shown here is derived from an EMBL/GenBank/DDBJ whole genome shotgun (WGS) entry which is preliminary data.</text>
</comment>
<evidence type="ECO:0000313" key="2">
    <source>
        <dbReference type="Proteomes" id="UP001501490"/>
    </source>
</evidence>
<dbReference type="Pfam" id="PF19850">
    <property type="entry name" value="DUF6325"/>
    <property type="match status" value="1"/>
</dbReference>
<evidence type="ECO:0000313" key="1">
    <source>
        <dbReference type="EMBL" id="GAA3640837.1"/>
    </source>
</evidence>
<name>A0ABP7AV81_9ACTN</name>
<dbReference type="EMBL" id="BAABAB010000050">
    <property type="protein sequence ID" value="GAA3640837.1"/>
    <property type="molecule type" value="Genomic_DNA"/>
</dbReference>
<keyword evidence="2" id="KW-1185">Reference proteome</keyword>
<evidence type="ECO:0008006" key="3">
    <source>
        <dbReference type="Google" id="ProtNLM"/>
    </source>
</evidence>
<sequence>MTSFGPADLYVVAFPEDHIPAPVRESLLATLESGVITLLDLTVVRRTADGEIDILEVDVLGDEIDLTEIELSGSGLLGEEDLDLLTRELPAGSSALVVLLENTWARSIAGAVRDAGATVLAVDRFPAEVVNEVAELAGFEA</sequence>
<dbReference type="InterPro" id="IPR046288">
    <property type="entry name" value="DUF6325"/>
</dbReference>
<gene>
    <name evidence="1" type="ORF">GCM10022236_49330</name>
</gene>
<organism evidence="1 2">
    <name type="scientific">Microlunatus ginsengisoli</name>
    <dbReference type="NCBI Taxonomy" id="363863"/>
    <lineage>
        <taxon>Bacteria</taxon>
        <taxon>Bacillati</taxon>
        <taxon>Actinomycetota</taxon>
        <taxon>Actinomycetes</taxon>
        <taxon>Propionibacteriales</taxon>
        <taxon>Propionibacteriaceae</taxon>
        <taxon>Microlunatus</taxon>
    </lineage>
</organism>
<dbReference type="RefSeq" id="WP_344809655.1">
    <property type="nucleotide sequence ID" value="NZ_BAABAB010000050.1"/>
</dbReference>
<dbReference type="Proteomes" id="UP001501490">
    <property type="component" value="Unassembled WGS sequence"/>
</dbReference>
<reference evidence="2" key="1">
    <citation type="journal article" date="2019" name="Int. J. Syst. Evol. Microbiol.">
        <title>The Global Catalogue of Microorganisms (GCM) 10K type strain sequencing project: providing services to taxonomists for standard genome sequencing and annotation.</title>
        <authorList>
            <consortium name="The Broad Institute Genomics Platform"/>
            <consortium name="The Broad Institute Genome Sequencing Center for Infectious Disease"/>
            <person name="Wu L."/>
            <person name="Ma J."/>
        </authorList>
    </citation>
    <scope>NUCLEOTIDE SEQUENCE [LARGE SCALE GENOMIC DNA]</scope>
    <source>
        <strain evidence="2">JCM 16929</strain>
    </source>
</reference>
<accession>A0ABP7AV81</accession>
<protein>
    <recommendedName>
        <fullName evidence="3">DUF1269 domain-containing protein</fullName>
    </recommendedName>
</protein>